<evidence type="ECO:0000313" key="2">
    <source>
        <dbReference type="Proteomes" id="UP000183447"/>
    </source>
</evidence>
<accession>A0A1K2I107</accession>
<organism evidence="1 2">
    <name type="scientific">Devosia enhydra</name>
    <dbReference type="NCBI Taxonomy" id="665118"/>
    <lineage>
        <taxon>Bacteria</taxon>
        <taxon>Pseudomonadati</taxon>
        <taxon>Pseudomonadota</taxon>
        <taxon>Alphaproteobacteria</taxon>
        <taxon>Hyphomicrobiales</taxon>
        <taxon>Devosiaceae</taxon>
        <taxon>Devosia</taxon>
    </lineage>
</organism>
<sequence length="89" mass="9134">MLAIGGTISPAMAQGGACLSPNAIQQAIQSGEIQSWAAVKRMAGIPPNFSEVSAVEVCQRGGQLYYSVSLVSPSGEVQRVALNAVDGSR</sequence>
<dbReference type="Proteomes" id="UP000183447">
    <property type="component" value="Unassembled WGS sequence"/>
</dbReference>
<evidence type="ECO:0008006" key="3">
    <source>
        <dbReference type="Google" id="ProtNLM"/>
    </source>
</evidence>
<dbReference type="STRING" id="665118.SAMN02983003_3039"/>
<evidence type="ECO:0000313" key="1">
    <source>
        <dbReference type="EMBL" id="SFZ85867.1"/>
    </source>
</evidence>
<dbReference type="EMBL" id="FPKU01000003">
    <property type="protein sequence ID" value="SFZ85867.1"/>
    <property type="molecule type" value="Genomic_DNA"/>
</dbReference>
<name>A0A1K2I107_9HYPH</name>
<proteinExistence type="predicted"/>
<gene>
    <name evidence="1" type="ORF">SAMN02983003_3039</name>
</gene>
<protein>
    <recommendedName>
        <fullName evidence="3">Peptidase propeptide and YPEB domain-containing protein</fullName>
    </recommendedName>
</protein>
<reference evidence="1 2" key="1">
    <citation type="submission" date="2016-11" db="EMBL/GenBank/DDBJ databases">
        <authorList>
            <person name="Jaros S."/>
            <person name="Januszkiewicz K."/>
            <person name="Wedrychowicz H."/>
        </authorList>
    </citation>
    <scope>NUCLEOTIDE SEQUENCE [LARGE SCALE GENOMIC DNA]</scope>
    <source>
        <strain evidence="1 2">ATCC 23634</strain>
    </source>
</reference>
<dbReference type="AlphaFoldDB" id="A0A1K2I107"/>
<keyword evidence="2" id="KW-1185">Reference proteome</keyword>